<sequence>MHIVGIDVGGTFTDLVLLDETNGTVTTAKVPSTPANQSQGLLSGLEALGVPLESLQIIVHGTTVATNAVLERRGAVCGLLTTAGFRDLLELRRRDRPDTYGLKGQFEPLIPRDKRLDVAERSDYQGRVLQPINEQEIEAKARELLGKGVEAVVVSYLHAYANPANEQRTREVLERVWPNPYIVLGSEVLPEFREFERTSTAAASAYVQPLIDRYLRALAEQLQAKGYHRDILLIQSNGGVMSLDVSRRFSVNTVLSGPAAGVIAAKAIAERAGFRNVITCDMGGTSLDIALVAEGQPATTSEIALGYGIPIRVPMLDITTIGAGGGSIAWIDRGGLLQVGPQSAGADPGPACYGLGGELPTVTDANLVLGRINPDVPLGNDRNWHLDVARAEQAIATHIGSPLNLSTLEAAYAIVEVANAKMAGSIRMISVERGHDPRDFVLVAFGGGGPLHASALQRELGLDKVIVPYYPGLTSALGCIMADARHDFLQTINRRVEDLDMPELHQMFQEQFEAGQQLLQEEGIRIERVEALFQADMAYDGQIHEVRTPLPSGTLSREELAGAFEISYHTQYGDTLGNRPIKVNTIRTTVIGIRPTPPLTPETPSQASATEPAPQHKRSVYTRDGMVTCPIYRRESLAIGATIAGPAVIEQADTTTFVEPQMTAVVDRDHNLILSES</sequence>
<feature type="domain" description="Hydantoinase A/oxoprolinase" evidence="2">
    <location>
        <begin position="197"/>
        <end position="487"/>
    </location>
</feature>
<dbReference type="PATRIC" id="fig|1429439.4.peg.4739"/>
<proteinExistence type="predicted"/>
<dbReference type="GO" id="GO:0005829">
    <property type="term" value="C:cytosol"/>
    <property type="evidence" value="ECO:0007669"/>
    <property type="project" value="TreeGrafter"/>
</dbReference>
<evidence type="ECO:0000259" key="2">
    <source>
        <dbReference type="Pfam" id="PF01968"/>
    </source>
</evidence>
<dbReference type="EMBL" id="AZHX01001184">
    <property type="protein sequence ID" value="ETX04588.1"/>
    <property type="molecule type" value="Genomic_DNA"/>
</dbReference>
<dbReference type="Pfam" id="PF19278">
    <property type="entry name" value="Hydant_A_C"/>
    <property type="match status" value="1"/>
</dbReference>
<evidence type="ECO:0008006" key="7">
    <source>
        <dbReference type="Google" id="ProtNLM"/>
    </source>
</evidence>
<reference evidence="5 6" key="1">
    <citation type="journal article" date="2014" name="Nature">
        <title>An environmental bacterial taxon with a large and distinct metabolic repertoire.</title>
        <authorList>
            <person name="Wilson M.C."/>
            <person name="Mori T."/>
            <person name="Ruckert C."/>
            <person name="Uria A.R."/>
            <person name="Helf M.J."/>
            <person name="Takada K."/>
            <person name="Gernert C."/>
            <person name="Steffens U.A."/>
            <person name="Heycke N."/>
            <person name="Schmitt S."/>
            <person name="Rinke C."/>
            <person name="Helfrich E.J."/>
            <person name="Brachmann A.O."/>
            <person name="Gurgui C."/>
            <person name="Wakimoto T."/>
            <person name="Kracht M."/>
            <person name="Crusemann M."/>
            <person name="Hentschel U."/>
            <person name="Abe I."/>
            <person name="Matsunaga S."/>
            <person name="Kalinowski J."/>
            <person name="Takeyama H."/>
            <person name="Piel J."/>
        </authorList>
    </citation>
    <scope>NUCLEOTIDE SEQUENCE [LARGE SCALE GENOMIC DNA]</scope>
    <source>
        <strain evidence="6">TSY2</strain>
    </source>
</reference>
<evidence type="ECO:0000313" key="5">
    <source>
        <dbReference type="EMBL" id="ETX04588.1"/>
    </source>
</evidence>
<feature type="domain" description="Hydantoinase/oxoprolinase N-terminal" evidence="3">
    <location>
        <begin position="4"/>
        <end position="176"/>
    </location>
</feature>
<evidence type="ECO:0000256" key="1">
    <source>
        <dbReference type="SAM" id="MobiDB-lite"/>
    </source>
</evidence>
<dbReference type="HOGENOM" id="CLU_002157_1_2_7"/>
<dbReference type="GO" id="GO:0017168">
    <property type="term" value="F:5-oxoprolinase (ATP-hydrolyzing) activity"/>
    <property type="evidence" value="ECO:0007669"/>
    <property type="project" value="TreeGrafter"/>
</dbReference>
<organism evidence="5 6">
    <name type="scientific">Candidatus Entotheonella gemina</name>
    <dbReference type="NCBI Taxonomy" id="1429439"/>
    <lineage>
        <taxon>Bacteria</taxon>
        <taxon>Pseudomonadati</taxon>
        <taxon>Nitrospinota/Tectimicrobiota group</taxon>
        <taxon>Candidatus Tectimicrobiota</taxon>
        <taxon>Candidatus Entotheonellia</taxon>
        <taxon>Candidatus Entotheonellales</taxon>
        <taxon>Candidatus Entotheonellaceae</taxon>
        <taxon>Candidatus Entotheonella</taxon>
    </lineage>
</organism>
<dbReference type="SUPFAM" id="SSF53067">
    <property type="entry name" value="Actin-like ATPase domain"/>
    <property type="match status" value="1"/>
</dbReference>
<feature type="region of interest" description="Disordered" evidence="1">
    <location>
        <begin position="592"/>
        <end position="621"/>
    </location>
</feature>
<keyword evidence="6" id="KW-1185">Reference proteome</keyword>
<feature type="domain" description="Acetophenone carboxylase-like C-terminal" evidence="4">
    <location>
        <begin position="503"/>
        <end position="668"/>
    </location>
</feature>
<gene>
    <name evidence="5" type="ORF">ETSY2_27945</name>
</gene>
<dbReference type="GO" id="GO:0006749">
    <property type="term" value="P:glutathione metabolic process"/>
    <property type="evidence" value="ECO:0007669"/>
    <property type="project" value="TreeGrafter"/>
</dbReference>
<dbReference type="Pfam" id="PF05378">
    <property type="entry name" value="Hydant_A_N"/>
    <property type="match status" value="1"/>
</dbReference>
<comment type="caution">
    <text evidence="5">The sequence shown here is derived from an EMBL/GenBank/DDBJ whole genome shotgun (WGS) entry which is preliminary data.</text>
</comment>
<accession>W4M337</accession>
<dbReference type="InterPro" id="IPR049517">
    <property type="entry name" value="ACX-like_C"/>
</dbReference>
<dbReference type="AlphaFoldDB" id="W4M337"/>
<evidence type="ECO:0000313" key="6">
    <source>
        <dbReference type="Proteomes" id="UP000019140"/>
    </source>
</evidence>
<protein>
    <recommendedName>
        <fullName evidence="7">Hydantoinase</fullName>
    </recommendedName>
</protein>
<dbReference type="PANTHER" id="PTHR11365:SF23">
    <property type="entry name" value="HYPOTHETICAL 5-OXOPROLINASE (EUROFUNG)-RELATED"/>
    <property type="match status" value="1"/>
</dbReference>
<name>W4M337_9BACT</name>
<dbReference type="InterPro" id="IPR043129">
    <property type="entry name" value="ATPase_NBD"/>
</dbReference>
<dbReference type="PANTHER" id="PTHR11365">
    <property type="entry name" value="5-OXOPROLINASE RELATED"/>
    <property type="match status" value="1"/>
</dbReference>
<dbReference type="InterPro" id="IPR002821">
    <property type="entry name" value="Hydantoinase_A"/>
</dbReference>
<dbReference type="InterPro" id="IPR045079">
    <property type="entry name" value="Oxoprolinase-like"/>
</dbReference>
<dbReference type="Proteomes" id="UP000019140">
    <property type="component" value="Unassembled WGS sequence"/>
</dbReference>
<dbReference type="InterPro" id="IPR008040">
    <property type="entry name" value="Hydant_A_N"/>
</dbReference>
<evidence type="ECO:0000259" key="4">
    <source>
        <dbReference type="Pfam" id="PF19278"/>
    </source>
</evidence>
<evidence type="ECO:0000259" key="3">
    <source>
        <dbReference type="Pfam" id="PF05378"/>
    </source>
</evidence>
<dbReference type="Pfam" id="PF01968">
    <property type="entry name" value="Hydantoinase_A"/>
    <property type="match status" value="1"/>
</dbReference>